<dbReference type="EMBL" id="LT552047">
    <property type="protein sequence ID" value="SAL98019.1"/>
    <property type="molecule type" value="Genomic_DNA"/>
</dbReference>
<feature type="compositionally biased region" description="Polar residues" evidence="1">
    <location>
        <begin position="271"/>
        <end position="280"/>
    </location>
</feature>
<dbReference type="InParanoid" id="A0A163KSK7"/>
<dbReference type="AlphaFoldDB" id="A0A163KSK7"/>
<dbReference type="Proteomes" id="UP000078561">
    <property type="component" value="Unassembled WGS sequence"/>
</dbReference>
<protein>
    <submittedName>
        <fullName evidence="2">Uncharacterized protein</fullName>
    </submittedName>
</protein>
<keyword evidence="3" id="KW-1185">Reference proteome</keyword>
<feature type="compositionally biased region" description="Low complexity" evidence="1">
    <location>
        <begin position="217"/>
        <end position="240"/>
    </location>
</feature>
<evidence type="ECO:0000313" key="2">
    <source>
        <dbReference type="EMBL" id="SAL98019.1"/>
    </source>
</evidence>
<feature type="compositionally biased region" description="Basic residues" evidence="1">
    <location>
        <begin position="315"/>
        <end position="328"/>
    </location>
</feature>
<feature type="region of interest" description="Disordered" evidence="1">
    <location>
        <begin position="26"/>
        <end position="100"/>
    </location>
</feature>
<feature type="region of interest" description="Disordered" evidence="1">
    <location>
        <begin position="306"/>
        <end position="349"/>
    </location>
</feature>
<feature type="region of interest" description="Disordered" evidence="1">
    <location>
        <begin position="150"/>
        <end position="281"/>
    </location>
</feature>
<name>A0A163KSK7_ABSGL</name>
<sequence>MSNQRSHQTHSAPLNGWDSYFSSRASSLLESSNNKRHPCTDATSIRKRSRLVEVGTSSKRKDMLPASIPTLTSTVPRVSSRPRSTLEGTSSASSIHKGGSIDSILKRMELPSTQQPRIVKRNATMATSLYPQQDGNSSDESIDTYLKRIENGTAKRPKHKPKVDTDRQQQQQQEDDNDSDESIETYLERIDNGTPRRPKHKSKADPYQQPVDDDLPLSDTTTPQPCTTTTQEDTVTQAATMSSDDTYYGLFGKHREPSQPKKQRNKRQRQTSIDDQQQPSLDMKTILEAISVEPLPKSVLNNELDFFAEEDPGTRKIKKQQQRRRKHTLANGFSGFSDEEEGSSDDALD</sequence>
<reference evidence="2" key="1">
    <citation type="submission" date="2016-04" db="EMBL/GenBank/DDBJ databases">
        <authorList>
            <person name="Evans L.H."/>
            <person name="Alamgir A."/>
            <person name="Owens N."/>
            <person name="Weber N.D."/>
            <person name="Virtaneva K."/>
            <person name="Barbian K."/>
            <person name="Babar A."/>
            <person name="Rosenke K."/>
        </authorList>
    </citation>
    <scope>NUCLEOTIDE SEQUENCE [LARGE SCALE GENOMIC DNA]</scope>
    <source>
        <strain evidence="2">CBS 101.48</strain>
    </source>
</reference>
<organism evidence="2">
    <name type="scientific">Absidia glauca</name>
    <name type="common">Pin mould</name>
    <dbReference type="NCBI Taxonomy" id="4829"/>
    <lineage>
        <taxon>Eukaryota</taxon>
        <taxon>Fungi</taxon>
        <taxon>Fungi incertae sedis</taxon>
        <taxon>Mucoromycota</taxon>
        <taxon>Mucoromycotina</taxon>
        <taxon>Mucoromycetes</taxon>
        <taxon>Mucorales</taxon>
        <taxon>Cunninghamellaceae</taxon>
        <taxon>Absidia</taxon>
    </lineage>
</organism>
<evidence type="ECO:0000313" key="3">
    <source>
        <dbReference type="Proteomes" id="UP000078561"/>
    </source>
</evidence>
<feature type="compositionally biased region" description="Acidic residues" evidence="1">
    <location>
        <begin position="337"/>
        <end position="349"/>
    </location>
</feature>
<accession>A0A163KSK7</accession>
<feature type="compositionally biased region" description="Acidic residues" evidence="1">
    <location>
        <begin position="173"/>
        <end position="183"/>
    </location>
</feature>
<gene>
    <name evidence="2" type="primary">ABSGL_03546.1 scaffold 4609</name>
</gene>
<proteinExistence type="predicted"/>
<evidence type="ECO:0000256" key="1">
    <source>
        <dbReference type="SAM" id="MobiDB-lite"/>
    </source>
</evidence>
<feature type="compositionally biased region" description="Low complexity" evidence="1">
    <location>
        <begin position="72"/>
        <end position="85"/>
    </location>
</feature>